<feature type="chain" id="PRO_5046493905" description="CARDB domain-containing protein" evidence="2">
    <location>
        <begin position="23"/>
        <end position="330"/>
    </location>
</feature>
<keyword evidence="1" id="KW-1133">Transmembrane helix</keyword>
<keyword evidence="4" id="KW-1185">Reference proteome</keyword>
<dbReference type="EMBL" id="BAAAQN010000009">
    <property type="protein sequence ID" value="GAA2023647.1"/>
    <property type="molecule type" value="Genomic_DNA"/>
</dbReference>
<gene>
    <name evidence="3" type="ORF">GCM10009839_21620</name>
</gene>
<keyword evidence="1" id="KW-0812">Transmembrane</keyword>
<name>A0ABN2TWF9_9ACTN</name>
<reference evidence="3 4" key="1">
    <citation type="journal article" date="2019" name="Int. J. Syst. Evol. Microbiol.">
        <title>The Global Catalogue of Microorganisms (GCM) 10K type strain sequencing project: providing services to taxonomists for standard genome sequencing and annotation.</title>
        <authorList>
            <consortium name="The Broad Institute Genomics Platform"/>
            <consortium name="The Broad Institute Genome Sequencing Center for Infectious Disease"/>
            <person name="Wu L."/>
            <person name="Ma J."/>
        </authorList>
    </citation>
    <scope>NUCLEOTIDE SEQUENCE [LARGE SCALE GENOMIC DNA]</scope>
    <source>
        <strain evidence="3 4">JCM 16014</strain>
    </source>
</reference>
<keyword evidence="2" id="KW-0732">Signal</keyword>
<evidence type="ECO:0008006" key="5">
    <source>
        <dbReference type="Google" id="ProtNLM"/>
    </source>
</evidence>
<organism evidence="3 4">
    <name type="scientific">Catenulispora yoronensis</name>
    <dbReference type="NCBI Taxonomy" id="450799"/>
    <lineage>
        <taxon>Bacteria</taxon>
        <taxon>Bacillati</taxon>
        <taxon>Actinomycetota</taxon>
        <taxon>Actinomycetes</taxon>
        <taxon>Catenulisporales</taxon>
        <taxon>Catenulisporaceae</taxon>
        <taxon>Catenulispora</taxon>
    </lineage>
</organism>
<evidence type="ECO:0000256" key="1">
    <source>
        <dbReference type="SAM" id="Phobius"/>
    </source>
</evidence>
<sequence>MQIPAAITAGVLALLMTPAVQAAPARSSAAVPPASCTTLHDLGASSIDISDEITSSREIPGPQITFPAGASQGPATWYVIHLHAAVTLQPGDAGSGATLTAGTDGADASQVVYTTADGGGIDWGATSIAERTQTGHVASGPIEVDVANYMRDAGVKPGPNPIAFKISTFGGAKVEHLRIFDDTCIEKTNKSPDRVHLTAPATISGAAGSTLTVPLTVHNDGTGTVKDVSLTVSSTDPDVTIEDGGVVRVPQLVTESAADLKLLARTPGAHTVHVTVSTATQDALGGTDLSINVEKKTSHTVAYATAGAAIVLIALGVLVFRRPRRRAEAD</sequence>
<keyword evidence="1" id="KW-0472">Membrane</keyword>
<feature type="signal peptide" evidence="2">
    <location>
        <begin position="1"/>
        <end position="22"/>
    </location>
</feature>
<comment type="caution">
    <text evidence="3">The sequence shown here is derived from an EMBL/GenBank/DDBJ whole genome shotgun (WGS) entry which is preliminary data.</text>
</comment>
<evidence type="ECO:0000313" key="3">
    <source>
        <dbReference type="EMBL" id="GAA2023647.1"/>
    </source>
</evidence>
<protein>
    <recommendedName>
        <fullName evidence="5">CARDB domain-containing protein</fullName>
    </recommendedName>
</protein>
<accession>A0ABN2TWF9</accession>
<feature type="transmembrane region" description="Helical" evidence="1">
    <location>
        <begin position="301"/>
        <end position="320"/>
    </location>
</feature>
<evidence type="ECO:0000313" key="4">
    <source>
        <dbReference type="Proteomes" id="UP001500751"/>
    </source>
</evidence>
<proteinExistence type="predicted"/>
<dbReference type="RefSeq" id="WP_344665387.1">
    <property type="nucleotide sequence ID" value="NZ_BAAAQN010000009.1"/>
</dbReference>
<evidence type="ECO:0000256" key="2">
    <source>
        <dbReference type="SAM" id="SignalP"/>
    </source>
</evidence>
<dbReference type="Proteomes" id="UP001500751">
    <property type="component" value="Unassembled WGS sequence"/>
</dbReference>